<evidence type="ECO:0000313" key="2">
    <source>
        <dbReference type="Proteomes" id="UP000217257"/>
    </source>
</evidence>
<dbReference type="AlphaFoldDB" id="A0A250J4G5"/>
<accession>A0A250J4G5</accession>
<dbReference type="EMBL" id="CP022098">
    <property type="protein sequence ID" value="ATB38854.1"/>
    <property type="molecule type" value="Genomic_DNA"/>
</dbReference>
<reference evidence="1 2" key="1">
    <citation type="submission" date="2017-06" db="EMBL/GenBank/DDBJ databases">
        <title>Sequencing and comparative analysis of myxobacterial genomes.</title>
        <authorList>
            <person name="Rupp O."/>
            <person name="Goesmann A."/>
            <person name="Sogaard-Andersen L."/>
        </authorList>
    </citation>
    <scope>NUCLEOTIDE SEQUENCE [LARGE SCALE GENOMIC DNA]</scope>
    <source>
        <strain evidence="1 2">DSM 52655</strain>
    </source>
</reference>
<dbReference type="KEGG" id="cfus:CYFUS_004289"/>
<dbReference type="Proteomes" id="UP000217257">
    <property type="component" value="Chromosome"/>
</dbReference>
<sequence>MRVQRMVIPLSLALMGLGGCNPYERWEGDEFNAGPVDPINFPPQYLGTGGNRQLAGAGRFTAARAYVEGTATEHFIFPFSPTQLSATNPLAAASSTAAPKPNAYVFDGCTAPAGYEFDAVRDAVDLSQQGVIFSALPSASYAAGAEPANWSYVPLVSRVPVTSKSASCQAIKSEPALVKRAGQQVDLNLTAPAPVTGKQVGVSDGTLLAFAIIEPGAAVYHVGENANNSTGVGLQKWGWYNQYLLAYLDGGEVPKAADGRLGTQRVYYPRSPVTVGTTNRAVTVGQGYDVLTARRGEAGYSPVCEVVTYDAGGPLTAAQLPKSAAEIETLYGATVQPPTRAYGNKSPAGDPYVYCLQLE</sequence>
<gene>
    <name evidence="1" type="ORF">CYFUS_004289</name>
</gene>
<protein>
    <recommendedName>
        <fullName evidence="3">Lipoprotein</fullName>
    </recommendedName>
</protein>
<dbReference type="PROSITE" id="PS51257">
    <property type="entry name" value="PROKAR_LIPOPROTEIN"/>
    <property type="match status" value="1"/>
</dbReference>
<name>A0A250J4G5_9BACT</name>
<proteinExistence type="predicted"/>
<evidence type="ECO:0000313" key="1">
    <source>
        <dbReference type="EMBL" id="ATB38854.1"/>
    </source>
</evidence>
<evidence type="ECO:0008006" key="3">
    <source>
        <dbReference type="Google" id="ProtNLM"/>
    </source>
</evidence>
<organism evidence="1 2">
    <name type="scientific">Cystobacter fuscus</name>
    <dbReference type="NCBI Taxonomy" id="43"/>
    <lineage>
        <taxon>Bacteria</taxon>
        <taxon>Pseudomonadati</taxon>
        <taxon>Myxococcota</taxon>
        <taxon>Myxococcia</taxon>
        <taxon>Myxococcales</taxon>
        <taxon>Cystobacterineae</taxon>
        <taxon>Archangiaceae</taxon>
        <taxon>Cystobacter</taxon>
    </lineage>
</organism>